<reference evidence="2" key="1">
    <citation type="submission" date="2016-10" db="EMBL/GenBank/DDBJ databases">
        <authorList>
            <person name="Varghese N."/>
            <person name="Submissions S."/>
        </authorList>
    </citation>
    <scope>NUCLEOTIDE SEQUENCE [LARGE SCALE GENOMIC DNA]</scope>
    <source>
        <strain evidence="2">DSM 46732</strain>
    </source>
</reference>
<proteinExistence type="predicted"/>
<evidence type="ECO:0000313" key="2">
    <source>
        <dbReference type="Proteomes" id="UP000199497"/>
    </source>
</evidence>
<organism evidence="1 2">
    <name type="scientific">Actinopolyspora xinjiangensis</name>
    <dbReference type="NCBI Taxonomy" id="405564"/>
    <lineage>
        <taxon>Bacteria</taxon>
        <taxon>Bacillati</taxon>
        <taxon>Actinomycetota</taxon>
        <taxon>Actinomycetes</taxon>
        <taxon>Actinopolysporales</taxon>
        <taxon>Actinopolysporaceae</taxon>
        <taxon>Actinopolyspora</taxon>
    </lineage>
</organism>
<gene>
    <name evidence="1" type="ORF">SAMN04487905_102375</name>
</gene>
<protein>
    <submittedName>
        <fullName evidence="1">Uncharacterized protein</fullName>
    </submittedName>
</protein>
<dbReference type="AlphaFoldDB" id="A0A1H0QUB1"/>
<keyword evidence="2" id="KW-1185">Reference proteome</keyword>
<accession>A0A1H0QUB1</accession>
<name>A0A1H0QUB1_9ACTN</name>
<dbReference type="Proteomes" id="UP000199497">
    <property type="component" value="Unassembled WGS sequence"/>
</dbReference>
<evidence type="ECO:0000313" key="1">
    <source>
        <dbReference type="EMBL" id="SDP20288.1"/>
    </source>
</evidence>
<dbReference type="EMBL" id="FNJR01000002">
    <property type="protein sequence ID" value="SDP20288.1"/>
    <property type="molecule type" value="Genomic_DNA"/>
</dbReference>
<sequence length="69" mass="7968">MKPLRFRHLSDALAEMWEGIDLPVRIVEADEPGHRRGRVVLDGRPVDIALRFFTIDDVVDDERWSHSGT</sequence>